<name>A0A8J7U8H4_9BACT</name>
<sequence>MNTILTMILAGALMFGEPPRVANKTQPEGDPRPVSLVEDLRIGPETHEDVGFWPGFSVKVAVNAAGLTAVADDRENRIVVFNHDGSLNRILGGFGQGPGEFQHLRRVQFLADGRLVAFEAQGYFAMTFFDKDLNYVEKITPRTAYLCHHYEFSPKADLAWADTVRNSGGHTERGTQVLKPNGDIVHTIQTHKVMHFRQDKMMEPAFWAEYIGDQLKKQAQGLGGFGAFAPDGTLYTAVGKRYEITQWRADGTGKVRTITRDTKPNRLTEAEIAAVIKPIRQSIKAQLPPDVAAVVTPSVVEKAIDHAGFLPGRMPINGLKVMEDGTLLVITDYNRLTGLSTADLFDTDGRFLGSFQHPNAGLQNMVFKNGYATTIETDEDDENTLVRYRIQRGEGKTEGRTPTKPKP</sequence>
<dbReference type="SUPFAM" id="SSF101898">
    <property type="entry name" value="NHL repeat"/>
    <property type="match status" value="1"/>
</dbReference>
<comment type="caution">
    <text evidence="1">The sequence shown here is derived from an EMBL/GenBank/DDBJ whole genome shotgun (WGS) entry which is preliminary data.</text>
</comment>
<dbReference type="EMBL" id="JAFREP010000039">
    <property type="protein sequence ID" value="MBO1322551.1"/>
    <property type="molecule type" value="Genomic_DNA"/>
</dbReference>
<dbReference type="InterPro" id="IPR011042">
    <property type="entry name" value="6-blade_b-propeller_TolB-like"/>
</dbReference>
<dbReference type="RefSeq" id="WP_207862524.1">
    <property type="nucleotide sequence ID" value="NZ_JAFREP010000039.1"/>
</dbReference>
<dbReference type="Proteomes" id="UP000664417">
    <property type="component" value="Unassembled WGS sequence"/>
</dbReference>
<dbReference type="AlphaFoldDB" id="A0A8J7U8H4"/>
<dbReference type="Gene3D" id="2.120.10.30">
    <property type="entry name" value="TolB, C-terminal domain"/>
    <property type="match status" value="1"/>
</dbReference>
<reference evidence="1" key="1">
    <citation type="submission" date="2021-03" db="EMBL/GenBank/DDBJ databases">
        <authorList>
            <person name="Wang G."/>
        </authorList>
    </citation>
    <scope>NUCLEOTIDE SEQUENCE</scope>
    <source>
        <strain evidence="1">KCTC 12899</strain>
    </source>
</reference>
<accession>A0A8J7U8H4</accession>
<organism evidence="1 2">
    <name type="scientific">Acanthopleuribacter pedis</name>
    <dbReference type="NCBI Taxonomy" id="442870"/>
    <lineage>
        <taxon>Bacteria</taxon>
        <taxon>Pseudomonadati</taxon>
        <taxon>Acidobacteriota</taxon>
        <taxon>Holophagae</taxon>
        <taxon>Acanthopleuribacterales</taxon>
        <taxon>Acanthopleuribacteraceae</taxon>
        <taxon>Acanthopleuribacter</taxon>
    </lineage>
</organism>
<gene>
    <name evidence="1" type="ORF">J3U88_29020</name>
</gene>
<proteinExistence type="predicted"/>
<keyword evidence="2" id="KW-1185">Reference proteome</keyword>
<evidence type="ECO:0000313" key="2">
    <source>
        <dbReference type="Proteomes" id="UP000664417"/>
    </source>
</evidence>
<protein>
    <recommendedName>
        <fullName evidence="3">6-bladed beta-propeller</fullName>
    </recommendedName>
</protein>
<evidence type="ECO:0000313" key="1">
    <source>
        <dbReference type="EMBL" id="MBO1322551.1"/>
    </source>
</evidence>
<evidence type="ECO:0008006" key="3">
    <source>
        <dbReference type="Google" id="ProtNLM"/>
    </source>
</evidence>